<dbReference type="EMBL" id="CAJNJA010025871">
    <property type="protein sequence ID" value="CAE7550782.1"/>
    <property type="molecule type" value="Genomic_DNA"/>
</dbReference>
<keyword evidence="3" id="KW-1185">Reference proteome</keyword>
<dbReference type="Proteomes" id="UP000601435">
    <property type="component" value="Unassembled WGS sequence"/>
</dbReference>
<sequence>VNKAHVLTPQKRRALWMCMYGAVLAGCLAGVGAAFLAHALNSITSGIVDEEEDYVAWNVISAAFSLIWSMAEMVVCCIAALVAAVRMTRICGINLVPMDKERAMLAGSLARCALELGHPSLRTFGINPYKRVNKYLLLVYALIYMGSRGITKFFIKLLVKKVAPRTFVKAADMAPLVIEVLINVLFNFITVRYAMSEVMICSIGPSATVE</sequence>
<evidence type="ECO:0000313" key="3">
    <source>
        <dbReference type="Proteomes" id="UP000601435"/>
    </source>
</evidence>
<protein>
    <submittedName>
        <fullName evidence="2">Uncharacterized protein</fullName>
    </submittedName>
</protein>
<proteinExistence type="predicted"/>
<name>A0A812TTJ7_9DINO</name>
<feature type="non-terminal residue" evidence="2">
    <location>
        <position position="210"/>
    </location>
</feature>
<feature type="transmembrane region" description="Helical" evidence="1">
    <location>
        <begin position="60"/>
        <end position="85"/>
    </location>
</feature>
<gene>
    <name evidence="2" type="ORF">SNEC2469_LOCUS15864</name>
</gene>
<feature type="transmembrane region" description="Helical" evidence="1">
    <location>
        <begin position="135"/>
        <end position="155"/>
    </location>
</feature>
<reference evidence="2" key="1">
    <citation type="submission" date="2021-02" db="EMBL/GenBank/DDBJ databases">
        <authorList>
            <person name="Dougan E. K."/>
            <person name="Rhodes N."/>
            <person name="Thang M."/>
            <person name="Chan C."/>
        </authorList>
    </citation>
    <scope>NUCLEOTIDE SEQUENCE</scope>
</reference>
<organism evidence="2 3">
    <name type="scientific">Symbiodinium necroappetens</name>
    <dbReference type="NCBI Taxonomy" id="1628268"/>
    <lineage>
        <taxon>Eukaryota</taxon>
        <taxon>Sar</taxon>
        <taxon>Alveolata</taxon>
        <taxon>Dinophyceae</taxon>
        <taxon>Suessiales</taxon>
        <taxon>Symbiodiniaceae</taxon>
        <taxon>Symbiodinium</taxon>
    </lineage>
</organism>
<feature type="transmembrane region" description="Helical" evidence="1">
    <location>
        <begin position="175"/>
        <end position="195"/>
    </location>
</feature>
<accession>A0A812TTJ7</accession>
<dbReference type="AlphaFoldDB" id="A0A812TTJ7"/>
<keyword evidence="1" id="KW-0812">Transmembrane</keyword>
<feature type="transmembrane region" description="Helical" evidence="1">
    <location>
        <begin position="14"/>
        <end position="40"/>
    </location>
</feature>
<dbReference type="NCBIfam" id="NF047767">
    <property type="entry name" value="LBF_2804_fam"/>
    <property type="match status" value="1"/>
</dbReference>
<keyword evidence="1" id="KW-1133">Transmembrane helix</keyword>
<feature type="non-terminal residue" evidence="2">
    <location>
        <position position="1"/>
    </location>
</feature>
<keyword evidence="1" id="KW-0472">Membrane</keyword>
<dbReference type="OrthoDB" id="442033at2759"/>
<evidence type="ECO:0000256" key="1">
    <source>
        <dbReference type="SAM" id="Phobius"/>
    </source>
</evidence>
<comment type="caution">
    <text evidence="2">The sequence shown here is derived from an EMBL/GenBank/DDBJ whole genome shotgun (WGS) entry which is preliminary data.</text>
</comment>
<evidence type="ECO:0000313" key="2">
    <source>
        <dbReference type="EMBL" id="CAE7550782.1"/>
    </source>
</evidence>